<dbReference type="OrthoDB" id="5243723at2759"/>
<gene>
    <name evidence="2" type="ORF">PDIGIT_LOCUS6068</name>
</gene>
<dbReference type="AlphaFoldDB" id="A0A9W4XIC3"/>
<evidence type="ECO:0000256" key="1">
    <source>
        <dbReference type="SAM" id="SignalP"/>
    </source>
</evidence>
<keyword evidence="1" id="KW-0732">Signal</keyword>
<reference evidence="2" key="1">
    <citation type="submission" date="2023-01" db="EMBL/GenBank/DDBJ databases">
        <authorList>
            <person name="Van Ghelder C."/>
            <person name="Rancurel C."/>
        </authorList>
    </citation>
    <scope>NUCLEOTIDE SEQUENCE</scope>
    <source>
        <strain evidence="2">CNCM I-4278</strain>
    </source>
</reference>
<name>A0A9W4XIC3_9PLEO</name>
<keyword evidence="3" id="KW-1185">Reference proteome</keyword>
<evidence type="ECO:0000313" key="2">
    <source>
        <dbReference type="EMBL" id="CAI6333034.1"/>
    </source>
</evidence>
<comment type="caution">
    <text evidence="2">The sequence shown here is derived from an EMBL/GenBank/DDBJ whole genome shotgun (WGS) entry which is preliminary data.</text>
</comment>
<dbReference type="Proteomes" id="UP001152607">
    <property type="component" value="Unassembled WGS sequence"/>
</dbReference>
<protein>
    <submittedName>
        <fullName evidence="2">Uncharacterized protein</fullName>
    </submittedName>
</protein>
<evidence type="ECO:0000313" key="3">
    <source>
        <dbReference type="Proteomes" id="UP001152607"/>
    </source>
</evidence>
<accession>A0A9W4XIC3</accession>
<sequence length="246" mass="25618">MHSFNFIVALFFALIGFSAAFPQFHFLEAREKGEKNGTSKAKNGTSGNSINKECKQMAKLTALTAFANNQTKIDALTAKGKLDDSKVAALKSQAAEASTKLQAMTANTTLVSECAVVFAHKKTVGQCKQMKSLAKLASLASNQTAMDAMIAAKKLNDTQAVMLQDKVKSAQTKLDDLKANTTLTDICSKEASQKGASDSASGTESTGTTNAGAAAASQSSSAMSANIESVSFALIPVLVATASLFL</sequence>
<proteinExistence type="predicted"/>
<feature type="signal peptide" evidence="1">
    <location>
        <begin position="1"/>
        <end position="20"/>
    </location>
</feature>
<feature type="chain" id="PRO_5040937762" evidence="1">
    <location>
        <begin position="21"/>
        <end position="246"/>
    </location>
</feature>
<organism evidence="2 3">
    <name type="scientific">Periconia digitata</name>
    <dbReference type="NCBI Taxonomy" id="1303443"/>
    <lineage>
        <taxon>Eukaryota</taxon>
        <taxon>Fungi</taxon>
        <taxon>Dikarya</taxon>
        <taxon>Ascomycota</taxon>
        <taxon>Pezizomycotina</taxon>
        <taxon>Dothideomycetes</taxon>
        <taxon>Pleosporomycetidae</taxon>
        <taxon>Pleosporales</taxon>
        <taxon>Massarineae</taxon>
        <taxon>Periconiaceae</taxon>
        <taxon>Periconia</taxon>
    </lineage>
</organism>
<dbReference type="EMBL" id="CAOQHR010000004">
    <property type="protein sequence ID" value="CAI6333034.1"/>
    <property type="molecule type" value="Genomic_DNA"/>
</dbReference>